<sequence length="237" mass="27053">MTVLKTIGIIGGLGPEATIDYYKEIIHHFNLKNQTGNAVYPEIVIYSVDMWKLVGLLGQKKYDEAVDYLVLRINSLEKAGVDFVVLSANTPHLLFNEIQSKVDIPLISIVEACAREAQSLSVKKCGLIGTKFTMQNDFYRNVFLQYHMDIVVPNPEQIEYINQKVFNEIELGIFKEETKNDFLEIVGNMQKEHNIEAVILGCTEFPLMFREEAYFGMPFLNTTKIHVEAILQECLKP</sequence>
<dbReference type="OrthoDB" id="9803739at2"/>
<dbReference type="Proteomes" id="UP000265926">
    <property type="component" value="Unassembled WGS sequence"/>
</dbReference>
<dbReference type="SUPFAM" id="SSF53681">
    <property type="entry name" value="Aspartate/glutamate racemase"/>
    <property type="match status" value="2"/>
</dbReference>
<comment type="similarity">
    <text evidence="1">Belongs to the aspartate/glutamate racemases family.</text>
</comment>
<accession>A0A399T4Z5</accession>
<keyword evidence="4" id="KW-1185">Reference proteome</keyword>
<dbReference type="PANTHER" id="PTHR21198">
    <property type="entry name" value="GLUTAMATE RACEMASE"/>
    <property type="match status" value="1"/>
</dbReference>
<gene>
    <name evidence="3" type="ORF">D1614_06925</name>
</gene>
<dbReference type="EMBL" id="QWGR01000003">
    <property type="protein sequence ID" value="RIJ49277.1"/>
    <property type="molecule type" value="Genomic_DNA"/>
</dbReference>
<dbReference type="InterPro" id="IPR001920">
    <property type="entry name" value="Asp/Glu_race"/>
</dbReference>
<evidence type="ECO:0000313" key="4">
    <source>
        <dbReference type="Proteomes" id="UP000265926"/>
    </source>
</evidence>
<dbReference type="PANTHER" id="PTHR21198:SF7">
    <property type="entry name" value="ASPARTATE-GLUTAMATE RACEMASE FAMILY"/>
    <property type="match status" value="1"/>
</dbReference>
<reference evidence="3 4" key="1">
    <citation type="submission" date="2018-08" db="EMBL/GenBank/DDBJ databases">
        <title>Pallidiluteibacterium maritimus gen. nov., sp. nov., isolated from coastal sediment.</title>
        <authorList>
            <person name="Zhou L.Y."/>
        </authorList>
    </citation>
    <scope>NUCLEOTIDE SEQUENCE [LARGE SCALE GENOMIC DNA]</scope>
    <source>
        <strain evidence="3 4">XSD2</strain>
    </source>
</reference>
<dbReference type="GO" id="GO:0047661">
    <property type="term" value="F:amino-acid racemase activity"/>
    <property type="evidence" value="ECO:0007669"/>
    <property type="project" value="InterPro"/>
</dbReference>
<proteinExistence type="inferred from homology"/>
<dbReference type="InterPro" id="IPR015942">
    <property type="entry name" value="Asp/Glu/hydantoin_racemase"/>
</dbReference>
<dbReference type="InterPro" id="IPR033134">
    <property type="entry name" value="Asp/Glu_racemase_AS_2"/>
</dbReference>
<organism evidence="3 4">
    <name type="scientific">Maribellus luteus</name>
    <dbReference type="NCBI Taxonomy" id="2305463"/>
    <lineage>
        <taxon>Bacteria</taxon>
        <taxon>Pseudomonadati</taxon>
        <taxon>Bacteroidota</taxon>
        <taxon>Bacteroidia</taxon>
        <taxon>Marinilabiliales</taxon>
        <taxon>Prolixibacteraceae</taxon>
        <taxon>Maribellus</taxon>
    </lineage>
</organism>
<dbReference type="NCBIfam" id="TIGR00035">
    <property type="entry name" value="asp_race"/>
    <property type="match status" value="1"/>
</dbReference>
<dbReference type="Pfam" id="PF01177">
    <property type="entry name" value="Asp_Glu_race"/>
    <property type="match status" value="1"/>
</dbReference>
<dbReference type="PROSITE" id="PS00924">
    <property type="entry name" value="ASP_GLU_RACEMASE_2"/>
    <property type="match status" value="1"/>
</dbReference>
<evidence type="ECO:0000256" key="1">
    <source>
        <dbReference type="ARBA" id="ARBA00007847"/>
    </source>
</evidence>
<protein>
    <submittedName>
        <fullName evidence="3">Amino acid racemase</fullName>
        <ecNumber evidence="3">5.1.1.-</ecNumber>
    </submittedName>
</protein>
<dbReference type="Gene3D" id="3.40.50.1860">
    <property type="match status" value="2"/>
</dbReference>
<name>A0A399T4Z5_9BACT</name>
<evidence type="ECO:0000313" key="3">
    <source>
        <dbReference type="EMBL" id="RIJ49277.1"/>
    </source>
</evidence>
<comment type="caution">
    <text evidence="3">The sequence shown here is derived from an EMBL/GenBank/DDBJ whole genome shotgun (WGS) entry which is preliminary data.</text>
</comment>
<evidence type="ECO:0000256" key="2">
    <source>
        <dbReference type="ARBA" id="ARBA00023235"/>
    </source>
</evidence>
<dbReference type="AlphaFoldDB" id="A0A399T4Z5"/>
<keyword evidence="2 3" id="KW-0413">Isomerase</keyword>
<dbReference type="EC" id="5.1.1.-" evidence="3"/>
<dbReference type="InterPro" id="IPR004380">
    <property type="entry name" value="Asp_race"/>
</dbReference>